<feature type="compositionally biased region" description="Polar residues" evidence="1">
    <location>
        <begin position="1"/>
        <end position="11"/>
    </location>
</feature>
<reference evidence="2 3" key="2">
    <citation type="journal article" date="2019" name="G3 (Bethesda)">
        <title>Hybrid Assembly of the Genome of the Entomopathogenic Nematode Steinernema carpocapsae Identifies the X-Chromosome.</title>
        <authorList>
            <person name="Serra L."/>
            <person name="Macchietto M."/>
            <person name="Macias-Munoz A."/>
            <person name="McGill C.J."/>
            <person name="Rodriguez I.M."/>
            <person name="Rodriguez B."/>
            <person name="Murad R."/>
            <person name="Mortazavi A."/>
        </authorList>
    </citation>
    <scope>NUCLEOTIDE SEQUENCE [LARGE SCALE GENOMIC DNA]</scope>
    <source>
        <strain evidence="2 3">ALL</strain>
    </source>
</reference>
<gene>
    <name evidence="2" type="ORF">L596_002565</name>
</gene>
<feature type="region of interest" description="Disordered" evidence="1">
    <location>
        <begin position="56"/>
        <end position="80"/>
    </location>
</feature>
<dbReference type="AlphaFoldDB" id="A0A4U8URH0"/>
<name>A0A4U8URH0_STECR</name>
<reference evidence="2 3" key="1">
    <citation type="journal article" date="2015" name="Genome Biol.">
        <title>Comparative genomics of Steinernema reveals deeply conserved gene regulatory networks.</title>
        <authorList>
            <person name="Dillman A.R."/>
            <person name="Macchietto M."/>
            <person name="Porter C.F."/>
            <person name="Rogers A."/>
            <person name="Williams B."/>
            <person name="Antoshechkin I."/>
            <person name="Lee M.M."/>
            <person name="Goodwin Z."/>
            <person name="Lu X."/>
            <person name="Lewis E.E."/>
            <person name="Goodrich-Blair H."/>
            <person name="Stock S.P."/>
            <person name="Adams B.J."/>
            <person name="Sternberg P.W."/>
            <person name="Mortazavi A."/>
        </authorList>
    </citation>
    <scope>NUCLEOTIDE SEQUENCE [LARGE SCALE GENOMIC DNA]</scope>
    <source>
        <strain evidence="2 3">ALL</strain>
    </source>
</reference>
<accession>A0A4U8URH0</accession>
<evidence type="ECO:0000313" key="2">
    <source>
        <dbReference type="EMBL" id="TMS35099.1"/>
    </source>
</evidence>
<organism evidence="2 3">
    <name type="scientific">Steinernema carpocapsae</name>
    <name type="common">Entomopathogenic nematode</name>
    <dbReference type="NCBI Taxonomy" id="34508"/>
    <lineage>
        <taxon>Eukaryota</taxon>
        <taxon>Metazoa</taxon>
        <taxon>Ecdysozoa</taxon>
        <taxon>Nematoda</taxon>
        <taxon>Chromadorea</taxon>
        <taxon>Rhabditida</taxon>
        <taxon>Tylenchina</taxon>
        <taxon>Panagrolaimomorpha</taxon>
        <taxon>Strongyloidoidea</taxon>
        <taxon>Steinernematidae</taxon>
        <taxon>Steinernema</taxon>
    </lineage>
</organism>
<feature type="compositionally biased region" description="Basic and acidic residues" evidence="1">
    <location>
        <begin position="68"/>
        <end position="80"/>
    </location>
</feature>
<dbReference type="Proteomes" id="UP000298663">
    <property type="component" value="Chromosome X"/>
</dbReference>
<protein>
    <submittedName>
        <fullName evidence="2">Uncharacterized protein</fullName>
    </submittedName>
</protein>
<sequence length="142" mass="15678">MGNANQSTNKQQTRRRRTHVISEGLAGWGTPERAREHNNPFVHTLLEAVEAAFMGAASRPGNSGRRPAFADRRGERREQAEYTKNIVKYGRDVTRPLWFIRPNAESWCQGTGTLGAAGFGTDKAALVPSLLAPRFACVALRD</sequence>
<evidence type="ECO:0000256" key="1">
    <source>
        <dbReference type="SAM" id="MobiDB-lite"/>
    </source>
</evidence>
<proteinExistence type="predicted"/>
<evidence type="ECO:0000313" key="3">
    <source>
        <dbReference type="Proteomes" id="UP000298663"/>
    </source>
</evidence>
<dbReference type="EMBL" id="CM016762">
    <property type="protein sequence ID" value="TMS35099.1"/>
    <property type="molecule type" value="Genomic_DNA"/>
</dbReference>
<dbReference type="EMBL" id="AZBU02000001">
    <property type="protein sequence ID" value="TMS35099.1"/>
    <property type="molecule type" value="Genomic_DNA"/>
</dbReference>
<comment type="caution">
    <text evidence="2">The sequence shown here is derived from an EMBL/GenBank/DDBJ whole genome shotgun (WGS) entry which is preliminary data.</text>
</comment>
<feature type="region of interest" description="Disordered" evidence="1">
    <location>
        <begin position="1"/>
        <end position="34"/>
    </location>
</feature>
<keyword evidence="3" id="KW-1185">Reference proteome</keyword>